<evidence type="ECO:0000313" key="3">
    <source>
        <dbReference type="Proteomes" id="UP000618931"/>
    </source>
</evidence>
<organism evidence="2 3">
    <name type="scientific">Hymenobacter ruricola</name>
    <dbReference type="NCBI Taxonomy" id="2791023"/>
    <lineage>
        <taxon>Bacteria</taxon>
        <taxon>Pseudomonadati</taxon>
        <taxon>Bacteroidota</taxon>
        <taxon>Cytophagia</taxon>
        <taxon>Cytophagales</taxon>
        <taxon>Hymenobacteraceae</taxon>
        <taxon>Hymenobacter</taxon>
    </lineage>
</organism>
<keyword evidence="1" id="KW-0732">Signal</keyword>
<name>A0ABS0I8F8_9BACT</name>
<keyword evidence="3" id="KW-1185">Reference proteome</keyword>
<dbReference type="RefSeq" id="WP_196294306.1">
    <property type="nucleotide sequence ID" value="NZ_JADQDM010000010.1"/>
</dbReference>
<comment type="caution">
    <text evidence="2">The sequence shown here is derived from an EMBL/GenBank/DDBJ whole genome shotgun (WGS) entry which is preliminary data.</text>
</comment>
<feature type="chain" id="PRO_5045480044" description="DUF4249 family protein" evidence="1">
    <location>
        <begin position="22"/>
        <end position="338"/>
    </location>
</feature>
<sequence>MRFRLLLLCLPVLLGACSKTSTPVQLDLIGATGLTSGSRTVNPGDTLTSRLYAVGNDDSLRRLRIVVTYSPGLKPIAYPTPLSSFNPDNAPDAQEIVYLDSLIRPIYVGNSPRGGEYLFNNSFSTRTTSGTELWQYTVTDNKQESASRAYRLTVRQPDSSLVYHRYTAVLRPVPGTRTGADDLRARNRVFLNLRTGLLLPKFAVLNREASVQANQTLVDLVALSANGTSVSLSSPDDTRELNLNAARWPDRRSTVLRSTRLNETDFANTATTAALDTAFARGTDFALKTNTGPLAKNQVIAFQVKDANDTYTGLLLVRDLLLGTSPTLACTVKVEKAP</sequence>
<gene>
    <name evidence="2" type="ORF">I2H31_17265</name>
</gene>
<protein>
    <recommendedName>
        <fullName evidence="4">DUF4249 family protein</fullName>
    </recommendedName>
</protein>
<evidence type="ECO:0000256" key="1">
    <source>
        <dbReference type="SAM" id="SignalP"/>
    </source>
</evidence>
<evidence type="ECO:0000313" key="2">
    <source>
        <dbReference type="EMBL" id="MBF9222857.1"/>
    </source>
</evidence>
<feature type="signal peptide" evidence="1">
    <location>
        <begin position="1"/>
        <end position="21"/>
    </location>
</feature>
<reference evidence="2 3" key="1">
    <citation type="submission" date="2020-11" db="EMBL/GenBank/DDBJ databases">
        <authorList>
            <person name="Kim M.K."/>
        </authorList>
    </citation>
    <scope>NUCLEOTIDE SEQUENCE [LARGE SCALE GENOMIC DNA]</scope>
    <source>
        <strain evidence="2 3">BT662</strain>
    </source>
</reference>
<dbReference type="Proteomes" id="UP000618931">
    <property type="component" value="Unassembled WGS sequence"/>
</dbReference>
<accession>A0ABS0I8F8</accession>
<dbReference type="EMBL" id="JADQDM010000010">
    <property type="protein sequence ID" value="MBF9222857.1"/>
    <property type="molecule type" value="Genomic_DNA"/>
</dbReference>
<dbReference type="PROSITE" id="PS51257">
    <property type="entry name" value="PROKAR_LIPOPROTEIN"/>
    <property type="match status" value="1"/>
</dbReference>
<proteinExistence type="predicted"/>
<evidence type="ECO:0008006" key="4">
    <source>
        <dbReference type="Google" id="ProtNLM"/>
    </source>
</evidence>